<reference evidence="2" key="1">
    <citation type="journal article" date="2022" name="Front. Microbiol.">
        <title>Feed Insects as a Reservoir of Granadaene-Producing Lactococci.</title>
        <authorList>
            <person name="Neuzil-Bunesova V."/>
            <person name="Ramirez Garcia A."/>
            <person name="Modrackova N."/>
            <person name="Makovska M."/>
            <person name="Sabolova M."/>
            <person name="Sproer C."/>
            <person name="Bunk B."/>
            <person name="Blom J."/>
            <person name="Schwab C."/>
        </authorList>
    </citation>
    <scope>NUCLEOTIDE SEQUENCE</scope>
    <source>
        <strain evidence="2">I4/6O</strain>
    </source>
</reference>
<gene>
    <name evidence="2" type="ORF">LMK00_01045</name>
</gene>
<protein>
    <submittedName>
        <fullName evidence="2">Alpha/beta hydrolase</fullName>
    </submittedName>
</protein>
<dbReference type="InterPro" id="IPR022742">
    <property type="entry name" value="Hydrolase_4"/>
</dbReference>
<keyword evidence="2" id="KW-0378">Hydrolase</keyword>
<sequence>MVEQYTLQSSDKQTDLHLLYWPIDYPKAIIQLVHGMSENIERYHAFALYLNSLGFAVVGHDHLGHGHSVRQNDPLYGYFGADGPKNVISDIYKVKTWTKEKHPKLPYFMMGHSMGSFALRNVLQDYPVDIQGAIFMGTGTSPLHLNFFLPFIKKISKKNSKAIAPLIDKLAFGSYSKKFPEAGNFNWLSKNQNNVSTYENDPLLGFTFTRNGFATLFSLVHRANQKNWMRNIPTSLPILIISGADDPVGDWGKGPQKVYHKLQKSGFNNLQLQLFPELRHEILFEAEHEEVYHTIGDWLMRHLPR</sequence>
<dbReference type="Proteomes" id="UP001056730">
    <property type="component" value="Chromosome"/>
</dbReference>
<feature type="domain" description="Serine aminopeptidase S33" evidence="1">
    <location>
        <begin position="26"/>
        <end position="286"/>
    </location>
</feature>
<dbReference type="InterPro" id="IPR051044">
    <property type="entry name" value="MAG_DAG_Lipase"/>
</dbReference>
<evidence type="ECO:0000313" key="2">
    <source>
        <dbReference type="EMBL" id="USJ20608.1"/>
    </source>
</evidence>
<dbReference type="GO" id="GO:0016787">
    <property type="term" value="F:hydrolase activity"/>
    <property type="evidence" value="ECO:0007669"/>
    <property type="project" value="UniProtKB-KW"/>
</dbReference>
<dbReference type="Pfam" id="PF12146">
    <property type="entry name" value="Hydrolase_4"/>
    <property type="match status" value="1"/>
</dbReference>
<dbReference type="Gene3D" id="3.40.50.1820">
    <property type="entry name" value="alpha/beta hydrolase"/>
    <property type="match status" value="1"/>
</dbReference>
<accession>A0A9Q8Y203</accession>
<dbReference type="RefSeq" id="WP_252175545.1">
    <property type="nucleotide sequence ID" value="NZ_CP086395.1"/>
</dbReference>
<dbReference type="AlphaFoldDB" id="A0A9Q8Y203"/>
<dbReference type="KEGG" id="lfo:LMK00_01045"/>
<name>A0A9Q8Y203_9LACT</name>
<dbReference type="InterPro" id="IPR029058">
    <property type="entry name" value="AB_hydrolase_fold"/>
</dbReference>
<dbReference type="PANTHER" id="PTHR11614">
    <property type="entry name" value="PHOSPHOLIPASE-RELATED"/>
    <property type="match status" value="1"/>
</dbReference>
<dbReference type="EMBL" id="CP086395">
    <property type="protein sequence ID" value="USJ20608.1"/>
    <property type="molecule type" value="Genomic_DNA"/>
</dbReference>
<proteinExistence type="predicted"/>
<organism evidence="2 3">
    <name type="scientific">Lactococcus formosensis</name>
    <dbReference type="NCBI Taxonomy" id="1281486"/>
    <lineage>
        <taxon>Bacteria</taxon>
        <taxon>Bacillati</taxon>
        <taxon>Bacillota</taxon>
        <taxon>Bacilli</taxon>
        <taxon>Lactobacillales</taxon>
        <taxon>Streptococcaceae</taxon>
        <taxon>Lactococcus</taxon>
    </lineage>
</organism>
<evidence type="ECO:0000313" key="3">
    <source>
        <dbReference type="Proteomes" id="UP001056730"/>
    </source>
</evidence>
<evidence type="ECO:0000259" key="1">
    <source>
        <dbReference type="Pfam" id="PF12146"/>
    </source>
</evidence>
<dbReference type="SUPFAM" id="SSF53474">
    <property type="entry name" value="alpha/beta-Hydrolases"/>
    <property type="match status" value="1"/>
</dbReference>